<accession>Q8JKU2</accession>
<reference evidence="1 2" key="1">
    <citation type="journal article" date="2002" name="J. Virol.">
        <title>Analysis of the complete genome sequence of the Hz-1 virus suggests that it is related to members of the Baculoviridae.</title>
        <authorList>
            <person name="Cheng C.H."/>
            <person name="Liu S.M."/>
            <person name="Chow T.Y."/>
            <person name="Hsiao Y.Y."/>
            <person name="Wang D.P."/>
            <person name="Huang J.J."/>
            <person name="Chen H.H."/>
        </authorList>
    </citation>
    <scope>NUCLEOTIDE SEQUENCE [LARGE SCALE GENOMIC DNA]</scope>
</reference>
<evidence type="ECO:0000313" key="2">
    <source>
        <dbReference type="Proteomes" id="UP000232784"/>
    </source>
</evidence>
<dbReference type="EMBL" id="AF451898">
    <property type="protein sequence ID" value="AAN04314.1"/>
    <property type="molecule type" value="Genomic_DNA"/>
</dbReference>
<dbReference type="KEGG" id="vg:955167"/>
<keyword evidence="2" id="KW-1185">Reference proteome</keyword>
<name>Q8JKU2_9VIRU</name>
<proteinExistence type="predicted"/>
<organism evidence="1 2">
    <name type="scientific">Heliothis zea nudivirus 1</name>
    <dbReference type="NCBI Taxonomy" id="3116536"/>
    <lineage>
        <taxon>Viruses</taxon>
        <taxon>Viruses incertae sedis</taxon>
        <taxon>Naldaviricetes</taxon>
        <taxon>Lefavirales</taxon>
        <taxon>Nudiviridae</taxon>
        <taxon>Betanudivirus</taxon>
        <taxon>Betanudivirus hezeae</taxon>
    </lineage>
</organism>
<protein>
    <submittedName>
        <fullName evidence="1">Orf19</fullName>
    </submittedName>
</protein>
<sequence>MDFIQMPPRLESYWYPFWHCSIGNGNAVSRLKLLVAQCINCRFSLSFMNNVIILH</sequence>
<gene>
    <name evidence="1" type="primary">orf19</name>
</gene>
<dbReference type="Proteomes" id="UP000232784">
    <property type="component" value="Segment"/>
</dbReference>
<evidence type="ECO:0000313" key="1">
    <source>
        <dbReference type="EMBL" id="AAN04314.1"/>
    </source>
</evidence>